<dbReference type="AlphaFoldDB" id="A0A919RR21"/>
<comment type="caution">
    <text evidence="2">The sequence shown here is derived from an EMBL/GenBank/DDBJ whole genome shotgun (WGS) entry which is preliminary data.</text>
</comment>
<name>A0A919RR21_9ACTN</name>
<evidence type="ECO:0000256" key="1">
    <source>
        <dbReference type="SAM" id="SignalP"/>
    </source>
</evidence>
<feature type="signal peptide" evidence="1">
    <location>
        <begin position="1"/>
        <end position="33"/>
    </location>
</feature>
<protein>
    <submittedName>
        <fullName evidence="2">Uncharacterized protein</fullName>
    </submittedName>
</protein>
<sequence>MICKNSARVVFGGATIAAIALVAVTGGGHFATAADAVGNSQDGATAPGPLANHDPDVREAMLNLFSGSAARHAAQEELVRRCMERHGFTYVKNPSPTEDIAPTLELAPYGLTVDQAEKVGYNAAVNAGDAPGEVDRSGVSKLSPDRQRQWGEALFGPENAPEVSAKIPGGGVVGTTSKGCLSDAKKKLYGSLSEYAKLTFLGGNLPLWAKWEAAADTDIARINASWAACISGKGFANLKSPDAARKNALSLHREFGVSSAAARDREISLAVADAECDKATDYSRQRIKIEDRHFRAALEKYAAEVADIRKMNASALVRANEVLGKL</sequence>
<proteinExistence type="predicted"/>
<dbReference type="EMBL" id="BOOW01000055">
    <property type="protein sequence ID" value="GII97154.1"/>
    <property type="molecule type" value="Genomic_DNA"/>
</dbReference>
<feature type="chain" id="PRO_5038009355" evidence="1">
    <location>
        <begin position="34"/>
        <end position="326"/>
    </location>
</feature>
<organism evidence="2 3">
    <name type="scientific">Sinosporangium siamense</name>
    <dbReference type="NCBI Taxonomy" id="1367973"/>
    <lineage>
        <taxon>Bacteria</taxon>
        <taxon>Bacillati</taxon>
        <taxon>Actinomycetota</taxon>
        <taxon>Actinomycetes</taxon>
        <taxon>Streptosporangiales</taxon>
        <taxon>Streptosporangiaceae</taxon>
        <taxon>Sinosporangium</taxon>
    </lineage>
</organism>
<evidence type="ECO:0000313" key="2">
    <source>
        <dbReference type="EMBL" id="GII97154.1"/>
    </source>
</evidence>
<evidence type="ECO:0000313" key="3">
    <source>
        <dbReference type="Proteomes" id="UP000606172"/>
    </source>
</evidence>
<reference evidence="2" key="1">
    <citation type="submission" date="2021-01" db="EMBL/GenBank/DDBJ databases">
        <title>Whole genome shotgun sequence of Sinosporangium siamense NBRC 109515.</title>
        <authorList>
            <person name="Komaki H."/>
            <person name="Tamura T."/>
        </authorList>
    </citation>
    <scope>NUCLEOTIDE SEQUENCE</scope>
    <source>
        <strain evidence="2">NBRC 109515</strain>
    </source>
</reference>
<dbReference type="RefSeq" id="WP_204032581.1">
    <property type="nucleotide sequence ID" value="NZ_BOOW01000055.1"/>
</dbReference>
<keyword evidence="1" id="KW-0732">Signal</keyword>
<dbReference type="Proteomes" id="UP000606172">
    <property type="component" value="Unassembled WGS sequence"/>
</dbReference>
<keyword evidence="3" id="KW-1185">Reference proteome</keyword>
<accession>A0A919RR21</accession>
<gene>
    <name evidence="2" type="ORF">Ssi02_73850</name>
</gene>